<name>A0A803Q7Z0_CANSA</name>
<reference evidence="1" key="1">
    <citation type="submission" date="2018-11" db="EMBL/GenBank/DDBJ databases">
        <authorList>
            <person name="Grassa J C."/>
        </authorList>
    </citation>
    <scope>NUCLEOTIDE SEQUENCE [LARGE SCALE GENOMIC DNA]</scope>
</reference>
<dbReference type="AlphaFoldDB" id="A0A803Q7Z0"/>
<dbReference type="EMBL" id="UZAU01000706">
    <property type="status" value="NOT_ANNOTATED_CDS"/>
    <property type="molecule type" value="Genomic_DNA"/>
</dbReference>
<dbReference type="Proteomes" id="UP000596661">
    <property type="component" value="Chromosome 8"/>
</dbReference>
<evidence type="ECO:0000313" key="2">
    <source>
        <dbReference type="Proteomes" id="UP000596661"/>
    </source>
</evidence>
<dbReference type="EnsemblPlants" id="evm.model.08.1210">
    <property type="protein sequence ID" value="cds.evm.model.08.1210"/>
    <property type="gene ID" value="evm.TU.08.1210"/>
</dbReference>
<reference evidence="1" key="2">
    <citation type="submission" date="2021-03" db="UniProtKB">
        <authorList>
            <consortium name="EnsemblPlants"/>
        </authorList>
    </citation>
    <scope>IDENTIFICATION</scope>
</reference>
<evidence type="ECO:0000313" key="1">
    <source>
        <dbReference type="EnsemblPlants" id="cds.evm.model.08.1210"/>
    </source>
</evidence>
<dbReference type="Gramene" id="evm.model.08.1210">
    <property type="protein sequence ID" value="cds.evm.model.08.1210"/>
    <property type="gene ID" value="evm.TU.08.1210"/>
</dbReference>
<sequence length="102" mass="11478">MIKTIFHLKTHQHIDNSLVNFCISPYQDQTSHLQSTILASSCLLLAPLICKLSNISFDTSKANLAKHYSIVLSLLSTFEDSQTQIELLVPQPDDPQLVFAFF</sequence>
<organism evidence="1 2">
    <name type="scientific">Cannabis sativa</name>
    <name type="common">Hemp</name>
    <name type="synonym">Marijuana</name>
    <dbReference type="NCBI Taxonomy" id="3483"/>
    <lineage>
        <taxon>Eukaryota</taxon>
        <taxon>Viridiplantae</taxon>
        <taxon>Streptophyta</taxon>
        <taxon>Embryophyta</taxon>
        <taxon>Tracheophyta</taxon>
        <taxon>Spermatophyta</taxon>
        <taxon>Magnoliopsida</taxon>
        <taxon>eudicotyledons</taxon>
        <taxon>Gunneridae</taxon>
        <taxon>Pentapetalae</taxon>
        <taxon>rosids</taxon>
        <taxon>fabids</taxon>
        <taxon>Rosales</taxon>
        <taxon>Cannabaceae</taxon>
        <taxon>Cannabis</taxon>
    </lineage>
</organism>
<protein>
    <submittedName>
        <fullName evidence="1">Uncharacterized protein</fullName>
    </submittedName>
</protein>
<proteinExistence type="predicted"/>
<accession>A0A803Q7Z0</accession>
<keyword evidence="2" id="KW-1185">Reference proteome</keyword>